<accession>A0A1M6HJT7</accession>
<dbReference type="InterPro" id="IPR052794">
    <property type="entry name" value="Mito_Ser_Protease_LACTB"/>
</dbReference>
<dbReference type="OrthoDB" id="9793489at2"/>
<dbReference type="GO" id="GO:0019216">
    <property type="term" value="P:regulation of lipid metabolic process"/>
    <property type="evidence" value="ECO:0007669"/>
    <property type="project" value="TreeGrafter"/>
</dbReference>
<dbReference type="AlphaFoldDB" id="A0A1M6HJT7"/>
<dbReference type="RefSeq" id="WP_072764608.1">
    <property type="nucleotide sequence ID" value="NZ_FQYX01000014.1"/>
</dbReference>
<name>A0A1M6HJT7_9FLAO</name>
<feature type="domain" description="Beta-lactamase-related" evidence="1">
    <location>
        <begin position="15"/>
        <end position="322"/>
    </location>
</feature>
<dbReference type="Pfam" id="PF00144">
    <property type="entry name" value="Beta-lactamase"/>
    <property type="match status" value="1"/>
</dbReference>
<keyword evidence="3" id="KW-1185">Reference proteome</keyword>
<dbReference type="PANTHER" id="PTHR46520:SF1">
    <property type="entry name" value="SERINE BETA-LACTAMASE-LIKE PROTEIN LACTB, MITOCHONDRIAL"/>
    <property type="match status" value="1"/>
</dbReference>
<reference evidence="2 3" key="1">
    <citation type="submission" date="2016-11" db="EMBL/GenBank/DDBJ databases">
        <authorList>
            <person name="Jaros S."/>
            <person name="Januszkiewicz K."/>
            <person name="Wedrychowicz H."/>
        </authorList>
    </citation>
    <scope>NUCLEOTIDE SEQUENCE [LARGE SCALE GENOMIC DNA]</scope>
    <source>
        <strain evidence="2 3">CGMCC 1.8863</strain>
    </source>
</reference>
<gene>
    <name evidence="2" type="ORF">SAMN04487911_11447</name>
</gene>
<dbReference type="PANTHER" id="PTHR46520">
    <property type="entry name" value="SERINE BETA-LACTAMASE-LIKE PROTEIN LACTB, MITOCHONDRIAL"/>
    <property type="match status" value="1"/>
</dbReference>
<evidence type="ECO:0000313" key="2">
    <source>
        <dbReference type="EMBL" id="SHJ22445.1"/>
    </source>
</evidence>
<proteinExistence type="predicted"/>
<dbReference type="STRING" id="558155.SAMN04487911_11447"/>
<protein>
    <submittedName>
        <fullName evidence="2">CubicO group peptidase, beta-lactamase class C family</fullName>
    </submittedName>
</protein>
<evidence type="ECO:0000259" key="1">
    <source>
        <dbReference type="Pfam" id="PF00144"/>
    </source>
</evidence>
<dbReference type="Proteomes" id="UP000184231">
    <property type="component" value="Unassembled WGS sequence"/>
</dbReference>
<dbReference type="InterPro" id="IPR001466">
    <property type="entry name" value="Beta-lactam-related"/>
</dbReference>
<evidence type="ECO:0000313" key="3">
    <source>
        <dbReference type="Proteomes" id="UP000184231"/>
    </source>
</evidence>
<dbReference type="SUPFAM" id="SSF56601">
    <property type="entry name" value="beta-lactamase/transpeptidase-like"/>
    <property type="match status" value="1"/>
</dbReference>
<dbReference type="GO" id="GO:0006508">
    <property type="term" value="P:proteolysis"/>
    <property type="evidence" value="ECO:0007669"/>
    <property type="project" value="TreeGrafter"/>
</dbReference>
<dbReference type="InterPro" id="IPR012338">
    <property type="entry name" value="Beta-lactam/transpept-like"/>
</dbReference>
<dbReference type="Gene3D" id="3.40.710.10">
    <property type="entry name" value="DD-peptidase/beta-lactamase superfamily"/>
    <property type="match status" value="1"/>
</dbReference>
<sequence length="333" mass="36975">MSSKEIQLAEEMLLQLIEEQRIPGLAITVRKKNAVCYEKGFGCANLEDGIPIDPQKTIFRIASVSKPIAASALAVMVNEGQIRLDTSFYQYVPYFPPKEYDFTIGQLASHTAGIRSYRGMEYGLDKPFSIKDGISVFKDDPLLFRPGSNYHYSSYDWVLISLAMEEVSGLQFKDYVKEKVLDPLGLKNTFAEISGETMPFAATFYSKRKSGFRKAIPVNNFYKLAGGGYLSTTADIALLGDSYLNGKMSDNAVVPQFLKSQLIEGIPTYYGLGWEVSADKKGRPYFGHIGNGVGGYAVFYVFPAQEMVFSIMTNCTNPGVLEELNAVIDIFLE</sequence>
<dbReference type="GO" id="GO:0008233">
    <property type="term" value="F:peptidase activity"/>
    <property type="evidence" value="ECO:0007669"/>
    <property type="project" value="TreeGrafter"/>
</dbReference>
<organism evidence="2 3">
    <name type="scientific">Arenibacter nanhaiticus</name>
    <dbReference type="NCBI Taxonomy" id="558155"/>
    <lineage>
        <taxon>Bacteria</taxon>
        <taxon>Pseudomonadati</taxon>
        <taxon>Bacteroidota</taxon>
        <taxon>Flavobacteriia</taxon>
        <taxon>Flavobacteriales</taxon>
        <taxon>Flavobacteriaceae</taxon>
        <taxon>Arenibacter</taxon>
    </lineage>
</organism>
<dbReference type="EMBL" id="FQYX01000014">
    <property type="protein sequence ID" value="SHJ22445.1"/>
    <property type="molecule type" value="Genomic_DNA"/>
</dbReference>